<protein>
    <submittedName>
        <fullName evidence="4">E1-E2 ATPase domain containing protein</fullName>
    </submittedName>
</protein>
<sequence length="195" mass="21798">MVIDLDCGRLPEIKSKFDRETKFAAAVIGYPLWSASWLLKTIWPNCSVDEVRTLMDYRGSEAREKINADCVDTLELCKRLKTSANRALQDITLITLVRAAIISLGLSFYSPPAEAHETCNDYTKERQFRGLQQKIEHENRFAVIGNGEQTEVLITDLLVGDICIVKYGDLIPADGVIIQSNDLKVDESSLTGESD</sequence>
<evidence type="ECO:0000256" key="1">
    <source>
        <dbReference type="ARBA" id="ARBA00004127"/>
    </source>
</evidence>
<reference evidence="4" key="1">
    <citation type="submission" date="2014-01" db="EMBL/GenBank/DDBJ databases">
        <authorList>
            <person name="Aslett M."/>
        </authorList>
    </citation>
    <scope>NUCLEOTIDE SEQUENCE</scope>
</reference>
<keyword evidence="5" id="KW-1185">Reference proteome</keyword>
<reference evidence="4" key="2">
    <citation type="submission" date="2014-03" db="EMBL/GenBank/DDBJ databases">
        <title>The whipworm genome and dual-species transcriptomics of an intimate host-pathogen interaction.</title>
        <authorList>
            <person name="Foth B.J."/>
            <person name="Tsai I.J."/>
            <person name="Reid A.J."/>
            <person name="Bancroft A.J."/>
            <person name="Nichol S."/>
            <person name="Tracey A."/>
            <person name="Holroyd N."/>
            <person name="Cotton J.A."/>
            <person name="Stanley E.J."/>
            <person name="Zarowiecki M."/>
            <person name="Liu J.Z."/>
            <person name="Huckvale T."/>
            <person name="Cooper P.J."/>
            <person name="Grencis R.K."/>
            <person name="Berriman M."/>
        </authorList>
    </citation>
    <scope>NUCLEOTIDE SEQUENCE [LARGE SCALE GENOMIC DNA]</scope>
</reference>
<dbReference type="SUPFAM" id="SSF81653">
    <property type="entry name" value="Calcium ATPase, transduction domain A"/>
    <property type="match status" value="1"/>
</dbReference>
<feature type="domain" description="P-type ATPase A" evidence="3">
    <location>
        <begin position="140"/>
        <end position="194"/>
    </location>
</feature>
<dbReference type="GO" id="GO:0005388">
    <property type="term" value="F:P-type calcium transporter activity"/>
    <property type="evidence" value="ECO:0007669"/>
    <property type="project" value="TreeGrafter"/>
</dbReference>
<dbReference type="STRING" id="36087.A0A077ZKB5"/>
<dbReference type="Pfam" id="PF00122">
    <property type="entry name" value="E1-E2_ATPase"/>
    <property type="match status" value="1"/>
</dbReference>
<dbReference type="Gene3D" id="2.70.150.10">
    <property type="entry name" value="Calcium-transporting ATPase, cytoplasmic transduction domain A"/>
    <property type="match status" value="1"/>
</dbReference>
<evidence type="ECO:0000259" key="3">
    <source>
        <dbReference type="Pfam" id="PF00122"/>
    </source>
</evidence>
<organism evidence="4 5">
    <name type="scientific">Trichuris trichiura</name>
    <name type="common">Whipworm</name>
    <name type="synonym">Trichocephalus trichiurus</name>
    <dbReference type="NCBI Taxonomy" id="36087"/>
    <lineage>
        <taxon>Eukaryota</taxon>
        <taxon>Metazoa</taxon>
        <taxon>Ecdysozoa</taxon>
        <taxon>Nematoda</taxon>
        <taxon>Enoplea</taxon>
        <taxon>Dorylaimia</taxon>
        <taxon>Trichinellida</taxon>
        <taxon>Trichuridae</taxon>
        <taxon>Trichuris</taxon>
    </lineage>
</organism>
<dbReference type="InterPro" id="IPR008250">
    <property type="entry name" value="ATPase_P-typ_transduc_dom_A_sf"/>
</dbReference>
<evidence type="ECO:0000313" key="5">
    <source>
        <dbReference type="Proteomes" id="UP000030665"/>
    </source>
</evidence>
<evidence type="ECO:0000256" key="2">
    <source>
        <dbReference type="ARBA" id="ARBA00022842"/>
    </source>
</evidence>
<dbReference type="PANTHER" id="PTHR24093">
    <property type="entry name" value="CATION TRANSPORTING ATPASE"/>
    <property type="match status" value="1"/>
</dbReference>
<dbReference type="GO" id="GO:0012505">
    <property type="term" value="C:endomembrane system"/>
    <property type="evidence" value="ECO:0007669"/>
    <property type="project" value="UniProtKB-SubCell"/>
</dbReference>
<dbReference type="PANTHER" id="PTHR24093:SF369">
    <property type="entry name" value="CALCIUM-TRANSPORTING ATPASE"/>
    <property type="match status" value="1"/>
</dbReference>
<dbReference type="GO" id="GO:0005886">
    <property type="term" value="C:plasma membrane"/>
    <property type="evidence" value="ECO:0007669"/>
    <property type="project" value="TreeGrafter"/>
</dbReference>
<proteinExistence type="predicted"/>
<accession>A0A077ZKB5</accession>
<dbReference type="EMBL" id="HG807391">
    <property type="protein sequence ID" value="CDW60776.1"/>
    <property type="molecule type" value="Genomic_DNA"/>
</dbReference>
<comment type="subcellular location">
    <subcellularLocation>
        <location evidence="1">Endomembrane system</location>
        <topology evidence="1">Multi-pass membrane protein</topology>
    </subcellularLocation>
</comment>
<gene>
    <name evidence="4" type="ORF">TTRE_0000917001</name>
</gene>
<dbReference type="OrthoDB" id="116380at2759"/>
<name>A0A077ZKB5_TRITR</name>
<dbReference type="GO" id="GO:0051480">
    <property type="term" value="P:regulation of cytosolic calcium ion concentration"/>
    <property type="evidence" value="ECO:0007669"/>
    <property type="project" value="TreeGrafter"/>
</dbReference>
<dbReference type="InterPro" id="IPR059000">
    <property type="entry name" value="ATPase_P-type_domA"/>
</dbReference>
<keyword evidence="2" id="KW-0460">Magnesium</keyword>
<dbReference type="Proteomes" id="UP000030665">
    <property type="component" value="Unassembled WGS sequence"/>
</dbReference>
<evidence type="ECO:0000313" key="4">
    <source>
        <dbReference type="EMBL" id="CDW60776.1"/>
    </source>
</evidence>
<dbReference type="AlphaFoldDB" id="A0A077ZKB5"/>